<dbReference type="GO" id="GO:0005789">
    <property type="term" value="C:endoplasmic reticulum membrane"/>
    <property type="evidence" value="ECO:0007669"/>
    <property type="project" value="UniProtKB-SubCell"/>
</dbReference>
<keyword evidence="4 5" id="KW-0472">Membrane</keyword>
<feature type="transmembrane region" description="Helical" evidence="5">
    <location>
        <begin position="132"/>
        <end position="152"/>
    </location>
</feature>
<evidence type="ECO:0000313" key="6">
    <source>
        <dbReference type="EMBL" id="KAG0269284.1"/>
    </source>
</evidence>
<protein>
    <recommendedName>
        <fullName evidence="5">Protein-S-isoprenylcysteine O-methyltransferase</fullName>
        <ecNumber evidence="5">2.1.1.100</ecNumber>
    </recommendedName>
</protein>
<dbReference type="AlphaFoldDB" id="A0A9P6QMI8"/>
<evidence type="ECO:0000313" key="7">
    <source>
        <dbReference type="Proteomes" id="UP000807716"/>
    </source>
</evidence>
<evidence type="ECO:0000256" key="1">
    <source>
        <dbReference type="ARBA" id="ARBA00004141"/>
    </source>
</evidence>
<keyword evidence="5" id="KW-0489">Methyltransferase</keyword>
<evidence type="ECO:0000256" key="2">
    <source>
        <dbReference type="ARBA" id="ARBA00022692"/>
    </source>
</evidence>
<dbReference type="EC" id="2.1.1.100" evidence="5"/>
<reference evidence="6" key="1">
    <citation type="journal article" date="2020" name="Fungal Divers.">
        <title>Resolving the Mortierellaceae phylogeny through synthesis of multi-gene phylogenetics and phylogenomics.</title>
        <authorList>
            <person name="Vandepol N."/>
            <person name="Liber J."/>
            <person name="Desiro A."/>
            <person name="Na H."/>
            <person name="Kennedy M."/>
            <person name="Barry K."/>
            <person name="Grigoriev I.V."/>
            <person name="Miller A.N."/>
            <person name="O'Donnell K."/>
            <person name="Stajich J.E."/>
            <person name="Bonito G."/>
        </authorList>
    </citation>
    <scope>NUCLEOTIDE SEQUENCE</scope>
    <source>
        <strain evidence="6">BC1065</strain>
    </source>
</reference>
<evidence type="ECO:0000256" key="5">
    <source>
        <dbReference type="RuleBase" id="RU362022"/>
    </source>
</evidence>
<gene>
    <name evidence="6" type="ORF">DFQ27_004147</name>
</gene>
<feature type="transmembrane region" description="Helical" evidence="5">
    <location>
        <begin position="79"/>
        <end position="96"/>
    </location>
</feature>
<feature type="transmembrane region" description="Helical" evidence="5">
    <location>
        <begin position="43"/>
        <end position="67"/>
    </location>
</feature>
<keyword evidence="2 5" id="KW-0812">Transmembrane</keyword>
<organism evidence="6 7">
    <name type="scientific">Actinomortierella ambigua</name>
    <dbReference type="NCBI Taxonomy" id="1343610"/>
    <lineage>
        <taxon>Eukaryota</taxon>
        <taxon>Fungi</taxon>
        <taxon>Fungi incertae sedis</taxon>
        <taxon>Mucoromycota</taxon>
        <taxon>Mortierellomycotina</taxon>
        <taxon>Mortierellomycetes</taxon>
        <taxon>Mortierellales</taxon>
        <taxon>Mortierellaceae</taxon>
        <taxon>Actinomortierella</taxon>
    </lineage>
</organism>
<dbReference type="PANTHER" id="PTHR12714">
    <property type="entry name" value="PROTEIN-S ISOPRENYLCYSTEINE O-METHYLTRANSFERASE"/>
    <property type="match status" value="1"/>
</dbReference>
<keyword evidence="5" id="KW-0949">S-adenosyl-L-methionine</keyword>
<keyword evidence="5" id="KW-0808">Transferase</keyword>
<dbReference type="PANTHER" id="PTHR12714:SF9">
    <property type="entry name" value="PROTEIN-S-ISOPRENYLCYSTEINE O-METHYLTRANSFERASE"/>
    <property type="match status" value="1"/>
</dbReference>
<comment type="catalytic activity">
    <reaction evidence="5">
        <text>[protein]-C-terminal S-[(2E,6E)-farnesyl]-L-cysteine + S-adenosyl-L-methionine = [protein]-C-terminal S-[(2E,6E)-farnesyl]-L-cysteine methyl ester + S-adenosyl-L-homocysteine</text>
        <dbReference type="Rhea" id="RHEA:21672"/>
        <dbReference type="Rhea" id="RHEA-COMP:12125"/>
        <dbReference type="Rhea" id="RHEA-COMP:12126"/>
        <dbReference type="ChEBI" id="CHEBI:57856"/>
        <dbReference type="ChEBI" id="CHEBI:59789"/>
        <dbReference type="ChEBI" id="CHEBI:90510"/>
        <dbReference type="ChEBI" id="CHEBI:90511"/>
        <dbReference type="EC" id="2.1.1.100"/>
    </reaction>
</comment>
<dbReference type="GO" id="GO:0004671">
    <property type="term" value="F:protein C-terminal S-isoprenylcysteine carboxyl O-methyltransferase activity"/>
    <property type="evidence" value="ECO:0007669"/>
    <property type="project" value="UniProtKB-EC"/>
</dbReference>
<dbReference type="Proteomes" id="UP000807716">
    <property type="component" value="Unassembled WGS sequence"/>
</dbReference>
<dbReference type="InterPro" id="IPR007269">
    <property type="entry name" value="ICMT_MeTrfase"/>
</dbReference>
<accession>A0A9P6QMI8</accession>
<sequence>MLAKTICMMISGITYYRMNLPPKAGMDVSKTEDKFGRDGNYRVFYLIFATQFAPVEAILFPVAYVYLMARGALSPDLEPWMAIAVVLQWMGYALRLRAYTELDRYFTYAITIRRDHQLVVTGPYKYLRHPSYTGFMVAGILFHMITVYGGLWEAVIYPMVGMHLPGYVALSVFTIFYGMFVFPRIHYEEAMLSEHFGEKAWGKYASQRYRLFPFVY</sequence>
<comment type="subcellular location">
    <subcellularLocation>
        <location evidence="5">Endoplasmic reticulum membrane</location>
        <topology evidence="5">Multi-pass membrane protein</topology>
    </subcellularLocation>
    <subcellularLocation>
        <location evidence="1">Membrane</location>
        <topology evidence="1">Multi-pass membrane protein</topology>
    </subcellularLocation>
</comment>
<feature type="transmembrane region" description="Helical" evidence="5">
    <location>
        <begin position="164"/>
        <end position="182"/>
    </location>
</feature>
<comment type="similarity">
    <text evidence="5">Belongs to the class VI-like SAM-binding methyltransferase superfamily. Isoprenylcysteine carboxyl methyltransferase family.</text>
</comment>
<proteinExistence type="inferred from homology"/>
<keyword evidence="3 5" id="KW-1133">Transmembrane helix</keyword>
<dbReference type="Gene3D" id="1.20.120.1630">
    <property type="match status" value="1"/>
</dbReference>
<dbReference type="Pfam" id="PF04140">
    <property type="entry name" value="ICMT"/>
    <property type="match status" value="1"/>
</dbReference>
<comment type="caution">
    <text evidence="6">The sequence shown here is derived from an EMBL/GenBank/DDBJ whole genome shotgun (WGS) entry which is preliminary data.</text>
</comment>
<dbReference type="GO" id="GO:0032259">
    <property type="term" value="P:methylation"/>
    <property type="evidence" value="ECO:0007669"/>
    <property type="project" value="UniProtKB-KW"/>
</dbReference>
<dbReference type="EMBL" id="JAAAJB010000029">
    <property type="protein sequence ID" value="KAG0269284.1"/>
    <property type="molecule type" value="Genomic_DNA"/>
</dbReference>
<name>A0A9P6QMI8_9FUNG</name>
<evidence type="ECO:0000256" key="4">
    <source>
        <dbReference type="ARBA" id="ARBA00023136"/>
    </source>
</evidence>
<dbReference type="OrthoDB" id="422086at2759"/>
<keyword evidence="5" id="KW-0256">Endoplasmic reticulum</keyword>
<evidence type="ECO:0000256" key="3">
    <source>
        <dbReference type="ARBA" id="ARBA00022989"/>
    </source>
</evidence>
<keyword evidence="7" id="KW-1185">Reference proteome</keyword>